<dbReference type="GO" id="GO:0033588">
    <property type="term" value="C:elongator holoenzyme complex"/>
    <property type="evidence" value="ECO:0007669"/>
    <property type="project" value="InterPro"/>
</dbReference>
<dbReference type="CDD" id="cd19495">
    <property type="entry name" value="Elp6"/>
    <property type="match status" value="1"/>
</dbReference>
<evidence type="ECO:0000313" key="5">
    <source>
        <dbReference type="Proteomes" id="UP000308768"/>
    </source>
</evidence>
<dbReference type="GO" id="GO:0002098">
    <property type="term" value="P:tRNA wobble uridine modification"/>
    <property type="evidence" value="ECO:0007669"/>
    <property type="project" value="InterPro"/>
</dbReference>
<dbReference type="InterPro" id="IPR027417">
    <property type="entry name" value="P-loop_NTPase"/>
</dbReference>
<name>A0A4U0WQB0_9PEZI</name>
<feature type="region of interest" description="Disordered" evidence="3">
    <location>
        <begin position="51"/>
        <end position="74"/>
    </location>
</feature>
<comment type="similarity">
    <text evidence="2">Belongs to the ELP6 family.</text>
</comment>
<evidence type="ECO:0000313" key="4">
    <source>
        <dbReference type="EMBL" id="TKA64868.1"/>
    </source>
</evidence>
<evidence type="ECO:0000256" key="2">
    <source>
        <dbReference type="ARBA" id="ARBA00008837"/>
    </source>
</evidence>
<dbReference type="EMBL" id="NAJN01001211">
    <property type="protein sequence ID" value="TKA64868.1"/>
    <property type="molecule type" value="Genomic_DNA"/>
</dbReference>
<feature type="region of interest" description="Disordered" evidence="3">
    <location>
        <begin position="128"/>
        <end position="209"/>
    </location>
</feature>
<dbReference type="PANTHER" id="PTHR16184:SF6">
    <property type="entry name" value="ELONGATOR COMPLEX PROTEIN 6"/>
    <property type="match status" value="1"/>
</dbReference>
<comment type="pathway">
    <text evidence="1">tRNA modification; 5-methoxycarbonylmethyl-2-thiouridine-tRNA biosynthesis.</text>
</comment>
<dbReference type="OrthoDB" id="9995306at2759"/>
<gene>
    <name evidence="4" type="ORF">B0A49_07588</name>
</gene>
<protein>
    <recommendedName>
        <fullName evidence="6">Elongator complex protein 6</fullName>
    </recommendedName>
</protein>
<accession>A0A4U0WQB0</accession>
<reference evidence="4 5" key="1">
    <citation type="submission" date="2017-03" db="EMBL/GenBank/DDBJ databases">
        <title>Genomes of endolithic fungi from Antarctica.</title>
        <authorList>
            <person name="Coleine C."/>
            <person name="Masonjones S."/>
            <person name="Stajich J.E."/>
        </authorList>
    </citation>
    <scope>NUCLEOTIDE SEQUENCE [LARGE SCALE GENOMIC DNA]</scope>
    <source>
        <strain evidence="4 5">CCFEE 5187</strain>
    </source>
</reference>
<dbReference type="UniPathway" id="UPA00988"/>
<feature type="compositionally biased region" description="Low complexity" evidence="3">
    <location>
        <begin position="178"/>
        <end position="206"/>
    </location>
</feature>
<sequence>MNTSRSRIPPLLEPYVRLPPEASLILVTSVLGASANWLVVRHICGALGSDGRKDGRVSAEDGEEIGPSNGDGNRVADEEVGVVLVSWMRDYRFWRAEARRGGGLDLERLMQQHRFAFVDGLTSLFSESAAPSPIPRPHPPASSLSSPTSVKQTSLPALQESRQLPSHPAVARPIHPHSQSQRAPSAPTPSTSSPSQTTGLSTLTSPDLPPTLRTIQAAIQTLSTRRTVLFLDDPALLLASTTATVQDLAAMIRSLRAPPNVHSTVIVAGADAPLLSFPFPSSPSSAASPLEQDHTAFVVGLAHQARCVMGVRRLGTGGARDVSGVVRITRGGDYIRVENEDEDVEVDEKELLYYVKGDGGVSVFERGGGGAG</sequence>
<keyword evidence="5" id="KW-1185">Reference proteome</keyword>
<organism evidence="4 5">
    <name type="scientific">Cryomyces minteri</name>
    <dbReference type="NCBI Taxonomy" id="331657"/>
    <lineage>
        <taxon>Eukaryota</taxon>
        <taxon>Fungi</taxon>
        <taxon>Dikarya</taxon>
        <taxon>Ascomycota</taxon>
        <taxon>Pezizomycotina</taxon>
        <taxon>Dothideomycetes</taxon>
        <taxon>Dothideomycetes incertae sedis</taxon>
        <taxon>Cryomyces</taxon>
    </lineage>
</organism>
<dbReference type="Gene3D" id="3.40.50.300">
    <property type="entry name" value="P-loop containing nucleotide triphosphate hydrolases"/>
    <property type="match status" value="1"/>
</dbReference>
<dbReference type="Proteomes" id="UP000308768">
    <property type="component" value="Unassembled WGS sequence"/>
</dbReference>
<evidence type="ECO:0000256" key="1">
    <source>
        <dbReference type="ARBA" id="ARBA00005043"/>
    </source>
</evidence>
<evidence type="ECO:0008006" key="6">
    <source>
        <dbReference type="Google" id="ProtNLM"/>
    </source>
</evidence>
<feature type="compositionally biased region" description="Polar residues" evidence="3">
    <location>
        <begin position="144"/>
        <end position="164"/>
    </location>
</feature>
<dbReference type="AlphaFoldDB" id="A0A4U0WQB0"/>
<comment type="caution">
    <text evidence="4">The sequence shown here is derived from an EMBL/GenBank/DDBJ whole genome shotgun (WGS) entry which is preliminary data.</text>
</comment>
<evidence type="ECO:0000256" key="3">
    <source>
        <dbReference type="SAM" id="MobiDB-lite"/>
    </source>
</evidence>
<dbReference type="PANTHER" id="PTHR16184">
    <property type="entry name" value="ELONGATOR COMPLEX PROTEIN 6"/>
    <property type="match status" value="1"/>
</dbReference>
<dbReference type="InterPro" id="IPR018627">
    <property type="entry name" value="ELP6"/>
</dbReference>
<proteinExistence type="inferred from homology"/>